<evidence type="ECO:0000256" key="5">
    <source>
        <dbReference type="ARBA" id="ARBA00022679"/>
    </source>
</evidence>
<dbReference type="FunFam" id="3.30.63.10:FF:000002">
    <property type="entry name" value="Guanylate kinase 1"/>
    <property type="match status" value="1"/>
</dbReference>
<dbReference type="NCBIfam" id="TIGR03263">
    <property type="entry name" value="guanyl_kin"/>
    <property type="match status" value="1"/>
</dbReference>
<dbReference type="RefSeq" id="WP_114614959.1">
    <property type="nucleotide sequence ID" value="NZ_DAWAQT010000002.1"/>
</dbReference>
<dbReference type="Proteomes" id="UP000253975">
    <property type="component" value="Unassembled WGS sequence"/>
</dbReference>
<comment type="similarity">
    <text evidence="2 11">Belongs to the guanylate kinase family.</text>
</comment>
<dbReference type="SMART" id="SM00072">
    <property type="entry name" value="GuKc"/>
    <property type="match status" value="1"/>
</dbReference>
<accession>A0A369LM52</accession>
<keyword evidence="11" id="KW-0963">Cytoplasm</keyword>
<keyword evidence="8 11" id="KW-0067">ATP-binding</keyword>
<dbReference type="HAMAP" id="MF_00328">
    <property type="entry name" value="Guanylate_kinase"/>
    <property type="match status" value="1"/>
</dbReference>
<dbReference type="SUPFAM" id="SSF52540">
    <property type="entry name" value="P-loop containing nucleoside triphosphate hydrolases"/>
    <property type="match status" value="1"/>
</dbReference>
<proteinExistence type="inferred from homology"/>
<dbReference type="Gene3D" id="3.40.50.300">
    <property type="entry name" value="P-loop containing nucleotide triphosphate hydrolases"/>
    <property type="match status" value="1"/>
</dbReference>
<dbReference type="EC" id="2.7.4.8" evidence="3 11"/>
<reference evidence="13 14" key="1">
    <citation type="journal article" date="2018" name="Elife">
        <title>Discovery and characterization of a prevalent human gut bacterial enzyme sufficient for the inactivation of a family of plant toxins.</title>
        <authorList>
            <person name="Koppel N."/>
            <person name="Bisanz J.E."/>
            <person name="Pandelia M.E."/>
            <person name="Turnbaugh P.J."/>
            <person name="Balskus E.P."/>
        </authorList>
    </citation>
    <scope>NUCLEOTIDE SEQUENCE [LARGE SCALE GENOMIC DNA]</scope>
    <source>
        <strain evidence="13 14">OB21 GAM31</strain>
    </source>
</reference>
<evidence type="ECO:0000256" key="11">
    <source>
        <dbReference type="HAMAP-Rule" id="MF_00328"/>
    </source>
</evidence>
<dbReference type="PROSITE" id="PS50052">
    <property type="entry name" value="GUANYLATE_KINASE_2"/>
    <property type="match status" value="1"/>
</dbReference>
<organism evidence="13 14">
    <name type="scientific">Slackia isoflavoniconvertens</name>
    <dbReference type="NCBI Taxonomy" id="572010"/>
    <lineage>
        <taxon>Bacteria</taxon>
        <taxon>Bacillati</taxon>
        <taxon>Actinomycetota</taxon>
        <taxon>Coriobacteriia</taxon>
        <taxon>Eggerthellales</taxon>
        <taxon>Eggerthellaceae</taxon>
        <taxon>Slackia</taxon>
    </lineage>
</organism>
<evidence type="ECO:0000256" key="6">
    <source>
        <dbReference type="ARBA" id="ARBA00022741"/>
    </source>
</evidence>
<keyword evidence="5 11" id="KW-0808">Transferase</keyword>
<comment type="subcellular location">
    <subcellularLocation>
        <location evidence="11">Cytoplasm</location>
    </subcellularLocation>
</comment>
<feature type="binding site" evidence="11">
    <location>
        <begin position="12"/>
        <end position="19"/>
    </location>
    <ligand>
        <name>ATP</name>
        <dbReference type="ChEBI" id="CHEBI:30616"/>
    </ligand>
</feature>
<dbReference type="GO" id="GO:0004385">
    <property type="term" value="F:GMP kinase activity"/>
    <property type="evidence" value="ECO:0007669"/>
    <property type="project" value="UniProtKB-UniRule"/>
</dbReference>
<dbReference type="EMBL" id="PPTO01000003">
    <property type="protein sequence ID" value="RDB60222.1"/>
    <property type="molecule type" value="Genomic_DNA"/>
</dbReference>
<evidence type="ECO:0000313" key="14">
    <source>
        <dbReference type="Proteomes" id="UP000253975"/>
    </source>
</evidence>
<evidence type="ECO:0000313" key="13">
    <source>
        <dbReference type="EMBL" id="RDB60222.1"/>
    </source>
</evidence>
<dbReference type="InterPro" id="IPR017665">
    <property type="entry name" value="Guanylate_kinase"/>
</dbReference>
<protein>
    <recommendedName>
        <fullName evidence="4 11">Guanylate kinase</fullName>
        <ecNumber evidence="3 11">2.7.4.8</ecNumber>
    </recommendedName>
    <alternativeName>
        <fullName evidence="9 11">GMP kinase</fullName>
    </alternativeName>
</protein>
<sequence>MQRKGNLFVLSGPSGAGKGTLVKRVLERVPDAWLSVSDTTRSPREGEIDGVHYFFVDDAEFDQLVETGGFLEWARVHENRYGTPRARVEEHMAKGGQVLLEIDVQGGFQIREQIPEAHLVFIEPPSLEVLESRLRGRGTDSEESIAVRMKNAQVELSHKMEYDKQFVNDDLEACTDELVAYIESQAKMCEE</sequence>
<keyword evidence="7 11" id="KW-0418">Kinase</keyword>
<dbReference type="AlphaFoldDB" id="A0A369LM52"/>
<evidence type="ECO:0000259" key="12">
    <source>
        <dbReference type="PROSITE" id="PS50052"/>
    </source>
</evidence>
<evidence type="ECO:0000256" key="8">
    <source>
        <dbReference type="ARBA" id="ARBA00022840"/>
    </source>
</evidence>
<dbReference type="Gene3D" id="3.30.63.10">
    <property type="entry name" value="Guanylate Kinase phosphate binding domain"/>
    <property type="match status" value="1"/>
</dbReference>
<evidence type="ECO:0000256" key="4">
    <source>
        <dbReference type="ARBA" id="ARBA00016296"/>
    </source>
</evidence>
<comment type="catalytic activity">
    <reaction evidence="10 11">
        <text>GMP + ATP = GDP + ADP</text>
        <dbReference type="Rhea" id="RHEA:20780"/>
        <dbReference type="ChEBI" id="CHEBI:30616"/>
        <dbReference type="ChEBI" id="CHEBI:58115"/>
        <dbReference type="ChEBI" id="CHEBI:58189"/>
        <dbReference type="ChEBI" id="CHEBI:456216"/>
        <dbReference type="EC" id="2.7.4.8"/>
    </reaction>
</comment>
<evidence type="ECO:0000256" key="10">
    <source>
        <dbReference type="ARBA" id="ARBA00048594"/>
    </source>
</evidence>
<dbReference type="InterPro" id="IPR008145">
    <property type="entry name" value="GK/Ca_channel_bsu"/>
</dbReference>
<gene>
    <name evidence="11" type="primary">gmk</name>
    <name evidence="13" type="ORF">C1881_02440</name>
</gene>
<dbReference type="PROSITE" id="PS00856">
    <property type="entry name" value="GUANYLATE_KINASE_1"/>
    <property type="match status" value="1"/>
</dbReference>
<dbReference type="GO" id="GO:0005829">
    <property type="term" value="C:cytosol"/>
    <property type="evidence" value="ECO:0007669"/>
    <property type="project" value="TreeGrafter"/>
</dbReference>
<dbReference type="Pfam" id="PF00625">
    <property type="entry name" value="Guanylate_kin"/>
    <property type="match status" value="1"/>
</dbReference>
<evidence type="ECO:0000256" key="3">
    <source>
        <dbReference type="ARBA" id="ARBA00012961"/>
    </source>
</evidence>
<keyword evidence="6 11" id="KW-0547">Nucleotide-binding</keyword>
<dbReference type="PANTHER" id="PTHR23117:SF13">
    <property type="entry name" value="GUANYLATE KINASE"/>
    <property type="match status" value="1"/>
</dbReference>
<comment type="function">
    <text evidence="1 11">Essential for recycling GMP and indirectly, cGMP.</text>
</comment>
<comment type="caution">
    <text evidence="13">The sequence shown here is derived from an EMBL/GenBank/DDBJ whole genome shotgun (WGS) entry which is preliminary data.</text>
</comment>
<evidence type="ECO:0000256" key="2">
    <source>
        <dbReference type="ARBA" id="ARBA00005790"/>
    </source>
</evidence>
<name>A0A369LM52_9ACTN</name>
<dbReference type="InterPro" id="IPR008144">
    <property type="entry name" value="Guanylate_kin-like_dom"/>
</dbReference>
<dbReference type="InterPro" id="IPR020590">
    <property type="entry name" value="Guanylate_kinase_CS"/>
</dbReference>
<dbReference type="CDD" id="cd00071">
    <property type="entry name" value="GMPK"/>
    <property type="match status" value="1"/>
</dbReference>
<evidence type="ECO:0000256" key="7">
    <source>
        <dbReference type="ARBA" id="ARBA00022777"/>
    </source>
</evidence>
<dbReference type="GO" id="GO:0005524">
    <property type="term" value="F:ATP binding"/>
    <property type="evidence" value="ECO:0007669"/>
    <property type="project" value="UniProtKB-UniRule"/>
</dbReference>
<evidence type="ECO:0000256" key="1">
    <source>
        <dbReference type="ARBA" id="ARBA00003531"/>
    </source>
</evidence>
<dbReference type="InterPro" id="IPR027417">
    <property type="entry name" value="P-loop_NTPase"/>
</dbReference>
<evidence type="ECO:0000256" key="9">
    <source>
        <dbReference type="ARBA" id="ARBA00030128"/>
    </source>
</evidence>
<feature type="domain" description="Guanylate kinase-like" evidence="12">
    <location>
        <begin position="5"/>
        <end position="183"/>
    </location>
</feature>
<dbReference type="PANTHER" id="PTHR23117">
    <property type="entry name" value="GUANYLATE KINASE-RELATED"/>
    <property type="match status" value="1"/>
</dbReference>